<dbReference type="AlphaFoldDB" id="A0AA88P3K7"/>
<name>A0AA88P3K7_TACVA</name>
<organism evidence="1 2">
    <name type="scientific">Tachysurus vachellii</name>
    <name type="common">Darkbarbel catfish</name>
    <name type="synonym">Pelteobagrus vachellii</name>
    <dbReference type="NCBI Taxonomy" id="175792"/>
    <lineage>
        <taxon>Eukaryota</taxon>
        <taxon>Metazoa</taxon>
        <taxon>Chordata</taxon>
        <taxon>Craniata</taxon>
        <taxon>Vertebrata</taxon>
        <taxon>Euteleostomi</taxon>
        <taxon>Actinopterygii</taxon>
        <taxon>Neopterygii</taxon>
        <taxon>Teleostei</taxon>
        <taxon>Ostariophysi</taxon>
        <taxon>Siluriformes</taxon>
        <taxon>Bagridae</taxon>
        <taxon>Tachysurus</taxon>
    </lineage>
</organism>
<dbReference type="Proteomes" id="UP001187315">
    <property type="component" value="Unassembled WGS sequence"/>
</dbReference>
<gene>
    <name evidence="1" type="ORF">Q7C36_003353</name>
</gene>
<proteinExistence type="predicted"/>
<protein>
    <submittedName>
        <fullName evidence="1">Uncharacterized protein</fullName>
    </submittedName>
</protein>
<dbReference type="EMBL" id="JAVHJS010000003">
    <property type="protein sequence ID" value="KAK2864199.1"/>
    <property type="molecule type" value="Genomic_DNA"/>
</dbReference>
<keyword evidence="2" id="KW-1185">Reference proteome</keyword>
<evidence type="ECO:0000313" key="2">
    <source>
        <dbReference type="Proteomes" id="UP001187315"/>
    </source>
</evidence>
<sequence length="74" mass="8385">MESGLIVVLGPGYLKFNFPLEKKVTYNRAGWVICPRCHSLHISTGHRWASLPCLLGSLHHSFLAFLLQCHQEPQ</sequence>
<reference evidence="1" key="1">
    <citation type="submission" date="2023-08" db="EMBL/GenBank/DDBJ databases">
        <title>Pelteobagrus vachellii genome.</title>
        <authorList>
            <person name="Liu H."/>
        </authorList>
    </citation>
    <scope>NUCLEOTIDE SEQUENCE</scope>
    <source>
        <strain evidence="1">PRFRI_2022a</strain>
        <tissue evidence="1">Muscle</tissue>
    </source>
</reference>
<evidence type="ECO:0000313" key="1">
    <source>
        <dbReference type="EMBL" id="KAK2864199.1"/>
    </source>
</evidence>
<comment type="caution">
    <text evidence="1">The sequence shown here is derived from an EMBL/GenBank/DDBJ whole genome shotgun (WGS) entry which is preliminary data.</text>
</comment>
<accession>A0AA88P3K7</accession>